<feature type="compositionally biased region" description="Polar residues" evidence="6">
    <location>
        <begin position="31"/>
        <end position="49"/>
    </location>
</feature>
<evidence type="ECO:0000256" key="1">
    <source>
        <dbReference type="ARBA" id="ARBA00022475"/>
    </source>
</evidence>
<keyword evidence="3" id="KW-0472">Membrane</keyword>
<dbReference type="AlphaFoldDB" id="A0A3D9I4F4"/>
<keyword evidence="8" id="KW-0813">Transport</keyword>
<dbReference type="InterPro" id="IPR006059">
    <property type="entry name" value="SBP"/>
</dbReference>
<dbReference type="CDD" id="cd13585">
    <property type="entry name" value="PBP2_TMBP_like"/>
    <property type="match status" value="1"/>
</dbReference>
<evidence type="ECO:0000256" key="4">
    <source>
        <dbReference type="ARBA" id="ARBA00023139"/>
    </source>
</evidence>
<dbReference type="EMBL" id="QRDZ01000039">
    <property type="protein sequence ID" value="RED56525.1"/>
    <property type="molecule type" value="Genomic_DNA"/>
</dbReference>
<dbReference type="RefSeq" id="WP_116064956.1">
    <property type="nucleotide sequence ID" value="NZ_QRDZ01000039.1"/>
</dbReference>
<keyword evidence="8" id="KW-0762">Sugar transport</keyword>
<organism evidence="8 9">
    <name type="scientific">Cohnella phaseoli</name>
    <dbReference type="NCBI Taxonomy" id="456490"/>
    <lineage>
        <taxon>Bacteria</taxon>
        <taxon>Bacillati</taxon>
        <taxon>Bacillota</taxon>
        <taxon>Bacilli</taxon>
        <taxon>Bacillales</taxon>
        <taxon>Paenibacillaceae</taxon>
        <taxon>Cohnella</taxon>
    </lineage>
</organism>
<dbReference type="PANTHER" id="PTHR43649:SF33">
    <property type="entry name" value="POLYGALACTURONAN_RHAMNOGALACTURONAN-BINDING PROTEIN YTCQ"/>
    <property type="match status" value="1"/>
</dbReference>
<proteinExistence type="predicted"/>
<reference evidence="8 9" key="1">
    <citation type="submission" date="2018-07" db="EMBL/GenBank/DDBJ databases">
        <title>Genomic Encyclopedia of Type Strains, Phase III (KMG-III): the genomes of soil and plant-associated and newly described type strains.</title>
        <authorList>
            <person name="Whitman W."/>
        </authorList>
    </citation>
    <scope>NUCLEOTIDE SEQUENCE [LARGE SCALE GENOMIC DNA]</scope>
    <source>
        <strain evidence="8 9">CECT 7287</strain>
    </source>
</reference>
<dbReference type="Pfam" id="PF01547">
    <property type="entry name" value="SBP_bac_1"/>
    <property type="match status" value="1"/>
</dbReference>
<name>A0A3D9I4F4_9BACL</name>
<evidence type="ECO:0000256" key="5">
    <source>
        <dbReference type="ARBA" id="ARBA00023288"/>
    </source>
</evidence>
<dbReference type="Gene3D" id="3.40.190.10">
    <property type="entry name" value="Periplasmic binding protein-like II"/>
    <property type="match status" value="1"/>
</dbReference>
<feature type="signal peptide" evidence="7">
    <location>
        <begin position="1"/>
        <end position="22"/>
    </location>
</feature>
<dbReference type="PROSITE" id="PS51257">
    <property type="entry name" value="PROKAR_LIPOPROTEIN"/>
    <property type="match status" value="1"/>
</dbReference>
<dbReference type="SUPFAM" id="SSF53850">
    <property type="entry name" value="Periplasmic binding protein-like II"/>
    <property type="match status" value="1"/>
</dbReference>
<dbReference type="OrthoDB" id="9782846at2"/>
<evidence type="ECO:0000256" key="3">
    <source>
        <dbReference type="ARBA" id="ARBA00023136"/>
    </source>
</evidence>
<dbReference type="PANTHER" id="PTHR43649">
    <property type="entry name" value="ARABINOSE-BINDING PROTEIN-RELATED"/>
    <property type="match status" value="1"/>
</dbReference>
<keyword evidence="5" id="KW-0449">Lipoprotein</keyword>
<keyword evidence="2 7" id="KW-0732">Signal</keyword>
<keyword evidence="1" id="KW-1003">Cell membrane</keyword>
<comment type="caution">
    <text evidence="8">The sequence shown here is derived from an EMBL/GenBank/DDBJ whole genome shotgun (WGS) entry which is preliminary data.</text>
</comment>
<feature type="chain" id="PRO_5017628554" evidence="7">
    <location>
        <begin position="23"/>
        <end position="444"/>
    </location>
</feature>
<evidence type="ECO:0000256" key="2">
    <source>
        <dbReference type="ARBA" id="ARBA00022729"/>
    </source>
</evidence>
<evidence type="ECO:0000313" key="8">
    <source>
        <dbReference type="EMBL" id="RED56525.1"/>
    </source>
</evidence>
<feature type="region of interest" description="Disordered" evidence="6">
    <location>
        <begin position="31"/>
        <end position="53"/>
    </location>
</feature>
<sequence length="444" mass="49626">MGFRKMSVLSIGFILILSLVLAACSSNNKSANTGTNSGTQAPASSQTAAKNDGEKTTIRFSTWYGPGDVEIWKNVISRFQAENPNITVEFEPLEWGAYWQKLQTQLASNSAADVIGMHVGIVYGYVEKNQLAPLDDYLSANDRKDQLSESLLVEGQWPKDNPKQYALPWHVTGATLFVNMTAFKEAGIDYPENGWTIDEFKAAAQKLTTDKRFGFSVPTFSMAAGLAGAFGTEPTTADKLHSNYNSPEMLNFKTWLHELIWKDKVAPNPKDLDKNIDPFVAGKVAMAINGAWNFPVYRDIKDFEWDIAPMPSKDGKTKTYAGPDMLSITQDSKNKDAAWKFMQFVIYNQQAQELLRATGVPMLKEDLANDALINEIAAQKPAHFKVFLEGVNNDGIGYAFTKKFFEISQLELDADVKIMERPDADIKKELETLHEQVNKEFEKQ</sequence>
<gene>
    <name evidence="8" type="ORF">DFP98_13983</name>
</gene>
<keyword evidence="9" id="KW-1185">Reference proteome</keyword>
<dbReference type="Proteomes" id="UP000256977">
    <property type="component" value="Unassembled WGS sequence"/>
</dbReference>
<accession>A0A3D9I4F4</accession>
<evidence type="ECO:0000313" key="9">
    <source>
        <dbReference type="Proteomes" id="UP000256977"/>
    </source>
</evidence>
<dbReference type="InterPro" id="IPR050490">
    <property type="entry name" value="Bact_solute-bd_prot1"/>
</dbReference>
<evidence type="ECO:0000256" key="6">
    <source>
        <dbReference type="SAM" id="MobiDB-lite"/>
    </source>
</evidence>
<evidence type="ECO:0000256" key="7">
    <source>
        <dbReference type="SAM" id="SignalP"/>
    </source>
</evidence>
<protein>
    <submittedName>
        <fullName evidence="8">Multiple sugar transport system substrate-binding protein</fullName>
    </submittedName>
</protein>
<keyword evidence="4" id="KW-0564">Palmitate</keyword>